<accession>A0A8X7S296</accession>
<dbReference type="EMBL" id="JAAMPC010000008">
    <property type="protein sequence ID" value="KAG2298715.1"/>
    <property type="molecule type" value="Genomic_DNA"/>
</dbReference>
<evidence type="ECO:0000313" key="2">
    <source>
        <dbReference type="EMBL" id="KAG2298715.1"/>
    </source>
</evidence>
<gene>
    <name evidence="2" type="ORF">Bca52824_035187</name>
</gene>
<proteinExistence type="predicted"/>
<sequence>MMSKAGISSMRPQHLVFKKEDTIVVGVSVANGLVKAVTPLSMFYRYLVLIWEALHGLRKISDPSVATSSSDVIMDKHKDGDGELKEKPSDDDDALVIPPVVGSSRSPWPLQCLELDVKFVERYHLAATTSRSNVRLTPNDVSSPLPSSRSASRDWIPWLVVPMLLVLTVAARPNQSHNHDRHLQTSSNQAMNPLRLPRRAFLCAMLSSCSAPSFLGQARAPPPCSAPVRLVVVNRAGEKKACELQWRLLLIFKRGP</sequence>
<protein>
    <submittedName>
        <fullName evidence="2">Uncharacterized protein</fullName>
    </submittedName>
</protein>
<evidence type="ECO:0000313" key="3">
    <source>
        <dbReference type="Proteomes" id="UP000886595"/>
    </source>
</evidence>
<name>A0A8X7S296_BRACI</name>
<dbReference type="AlphaFoldDB" id="A0A8X7S296"/>
<reference evidence="2 3" key="1">
    <citation type="submission" date="2020-02" db="EMBL/GenBank/DDBJ databases">
        <authorList>
            <person name="Ma Q."/>
            <person name="Huang Y."/>
            <person name="Song X."/>
            <person name="Pei D."/>
        </authorList>
    </citation>
    <scope>NUCLEOTIDE SEQUENCE [LARGE SCALE GENOMIC DNA]</scope>
    <source>
        <strain evidence="2">Sxm20200214</strain>
        <tissue evidence="2">Leaf</tissue>
    </source>
</reference>
<evidence type="ECO:0000256" key="1">
    <source>
        <dbReference type="SAM" id="MobiDB-lite"/>
    </source>
</evidence>
<feature type="compositionally biased region" description="Basic and acidic residues" evidence="1">
    <location>
        <begin position="73"/>
        <end position="88"/>
    </location>
</feature>
<organism evidence="2 3">
    <name type="scientific">Brassica carinata</name>
    <name type="common">Ethiopian mustard</name>
    <name type="synonym">Abyssinian cabbage</name>
    <dbReference type="NCBI Taxonomy" id="52824"/>
    <lineage>
        <taxon>Eukaryota</taxon>
        <taxon>Viridiplantae</taxon>
        <taxon>Streptophyta</taxon>
        <taxon>Embryophyta</taxon>
        <taxon>Tracheophyta</taxon>
        <taxon>Spermatophyta</taxon>
        <taxon>Magnoliopsida</taxon>
        <taxon>eudicotyledons</taxon>
        <taxon>Gunneridae</taxon>
        <taxon>Pentapetalae</taxon>
        <taxon>rosids</taxon>
        <taxon>malvids</taxon>
        <taxon>Brassicales</taxon>
        <taxon>Brassicaceae</taxon>
        <taxon>Brassiceae</taxon>
        <taxon>Brassica</taxon>
    </lineage>
</organism>
<keyword evidence="3" id="KW-1185">Reference proteome</keyword>
<dbReference type="Proteomes" id="UP000886595">
    <property type="component" value="Unassembled WGS sequence"/>
</dbReference>
<comment type="caution">
    <text evidence="2">The sequence shown here is derived from an EMBL/GenBank/DDBJ whole genome shotgun (WGS) entry which is preliminary data.</text>
</comment>
<feature type="region of interest" description="Disordered" evidence="1">
    <location>
        <begin position="71"/>
        <end position="95"/>
    </location>
</feature>